<evidence type="ECO:0000256" key="5">
    <source>
        <dbReference type="ARBA" id="ARBA00022737"/>
    </source>
</evidence>
<feature type="repeat" description="WD" evidence="8">
    <location>
        <begin position="185"/>
        <end position="226"/>
    </location>
</feature>
<comment type="similarity">
    <text evidence="6">Belongs to the WD repeat WDR6 family.</text>
</comment>
<dbReference type="PANTHER" id="PTHR14344">
    <property type="entry name" value="WD REPEAT PROTEIN"/>
    <property type="match status" value="1"/>
</dbReference>
<feature type="repeat" description="WD" evidence="8">
    <location>
        <begin position="290"/>
        <end position="321"/>
    </location>
</feature>
<dbReference type="InterPro" id="IPR015943">
    <property type="entry name" value="WD40/YVTN_repeat-like_dom_sf"/>
</dbReference>
<evidence type="ECO:0000256" key="8">
    <source>
        <dbReference type="PROSITE-ProRule" id="PRU00221"/>
    </source>
</evidence>
<evidence type="ECO:0000256" key="4">
    <source>
        <dbReference type="ARBA" id="ARBA00022694"/>
    </source>
</evidence>
<evidence type="ECO:0000313" key="9">
    <source>
        <dbReference type="EMBL" id="KAL2727819.1"/>
    </source>
</evidence>
<evidence type="ECO:0000313" key="10">
    <source>
        <dbReference type="Proteomes" id="UP001607303"/>
    </source>
</evidence>
<keyword evidence="5" id="KW-0677">Repeat</keyword>
<dbReference type="InterPro" id="IPR036322">
    <property type="entry name" value="WD40_repeat_dom_sf"/>
</dbReference>
<dbReference type="GO" id="GO:0005737">
    <property type="term" value="C:cytoplasm"/>
    <property type="evidence" value="ECO:0007669"/>
    <property type="project" value="UniProtKB-SubCell"/>
</dbReference>
<evidence type="ECO:0000256" key="3">
    <source>
        <dbReference type="ARBA" id="ARBA00022574"/>
    </source>
</evidence>
<comment type="caution">
    <text evidence="9">The sequence shown here is derived from an EMBL/GenBank/DDBJ whole genome shotgun (WGS) entry which is preliminary data.</text>
</comment>
<keyword evidence="3 8" id="KW-0853">WD repeat</keyword>
<dbReference type="InterPro" id="IPR001680">
    <property type="entry name" value="WD40_rpt"/>
</dbReference>
<evidence type="ECO:0000256" key="6">
    <source>
        <dbReference type="ARBA" id="ARBA00038255"/>
    </source>
</evidence>
<comment type="subcellular location">
    <subcellularLocation>
        <location evidence="1">Cytoplasm</location>
    </subcellularLocation>
</comment>
<dbReference type="PROSITE" id="PS50294">
    <property type="entry name" value="WD_REPEATS_REGION"/>
    <property type="match status" value="2"/>
</dbReference>
<dbReference type="AlphaFoldDB" id="A0ABD2B524"/>
<gene>
    <name evidence="9" type="ORF">V1477_017095</name>
</gene>
<dbReference type="GO" id="GO:0008033">
    <property type="term" value="P:tRNA processing"/>
    <property type="evidence" value="ECO:0007669"/>
    <property type="project" value="UniProtKB-KW"/>
</dbReference>
<name>A0ABD2B524_VESMC</name>
<dbReference type="PROSITE" id="PS50082">
    <property type="entry name" value="WD_REPEATS_2"/>
    <property type="match status" value="2"/>
</dbReference>
<protein>
    <recommendedName>
        <fullName evidence="7">tRNA (34-2'-O)-methyltransferase regulator WDR6</fullName>
    </recommendedName>
</protein>
<dbReference type="Proteomes" id="UP001607303">
    <property type="component" value="Unassembled WGS sequence"/>
</dbReference>
<organism evidence="9 10">
    <name type="scientific">Vespula maculifrons</name>
    <name type="common">Eastern yellow jacket</name>
    <name type="synonym">Wasp</name>
    <dbReference type="NCBI Taxonomy" id="7453"/>
    <lineage>
        <taxon>Eukaryota</taxon>
        <taxon>Metazoa</taxon>
        <taxon>Ecdysozoa</taxon>
        <taxon>Arthropoda</taxon>
        <taxon>Hexapoda</taxon>
        <taxon>Insecta</taxon>
        <taxon>Pterygota</taxon>
        <taxon>Neoptera</taxon>
        <taxon>Endopterygota</taxon>
        <taxon>Hymenoptera</taxon>
        <taxon>Apocrita</taxon>
        <taxon>Aculeata</taxon>
        <taxon>Vespoidea</taxon>
        <taxon>Vespidae</taxon>
        <taxon>Vespinae</taxon>
        <taxon>Vespula</taxon>
    </lineage>
</organism>
<keyword evidence="2" id="KW-0963">Cytoplasm</keyword>
<dbReference type="SUPFAM" id="SSF50978">
    <property type="entry name" value="WD40 repeat-like"/>
    <property type="match status" value="4"/>
</dbReference>
<sequence>MISKLLCTDVLAIHSIDDYIFVGIGCILHIFKKYEIYELEYKLNFNSNNIHGILKASNNYLIVFGAKCLCIYDIDKTKDTLLLKQTFDTIWFNDWIIAVKCLNIDTQIFLIILFAHNNVYIYDISNKKYQYIWCEEKCILYGGSISGETVQDLVVFSGTVFQEILIWKLNYGTAHDKNMKVLHRLIGHKGVIFSVIYDPSAYFICSTSDDRTVRLWKVIDNNSYSNIDMSLACKNYIDWEKAEVKLVKTMFGHAARVWRAIIRNGVLFTIGEDSLICIWSLNGTLFNKLFAHHGAPIWSIDISEDNKTIFTGGADGAVHIWPFISAPSNNLQIISLFKTDHVPKYISYLNSGTLLIFHEGGMLTCYNNALVLRESLYLERYSTYCIMQISSCRRYISFASRDGYITIYTEINNENKKYLHQILEAKIMESKIFSLQWLKDDTMLVCGKNGCLQILAITLDNELYTHSEYILPPTRECWITAAIIYENLLICGDRAGSLHVFEIHNQFLNKINLDRNIGKPIQTIYKVHGKIGIQLCAVIKNKLITGGRNGIIRFYDICHEKKSFLRTLYCIKMPMDWISNILDIGNDILITGFKEVEFIIYSLHHQRIALKNSCGGGHRSWDCMVLHENIKFAYIRNKQIYLSSHQLNSLFLSTPTILSGSHVKEIYNVQPIMNLTDHTIYISGGEDCKLRLTYIYKSELKRKNYTFQTLSIMDGHISSIKSIATVNLESTKLNGTYLIFSCGGRAQIKCWQMDIRWDKDLLFNENVSCVDLNTHMLFGKDQNRRKYWQKTKQSYAIEPETRYMDIKTYYPSYNPTYIFLLIACADGYLRIFIYNIVTRDIHPILYTKCTTRCILKVHVLELKKKIIILTMSTDGIVRYFNFTEIFSEAFKNVSTGHCSLQNIDIMPFASMQLHQSGINSYDLKHITEDEYLLVTGGDDNLLCLVLFQLFILEDKTISIEILSKYETSSVHYAQITGVKLTNNKIFSVGIDQQVITHTYSCTNNKISAQVLSIELTSVSDVQGMVLSTYIKSNDIFLCIYGNGFEFLSV</sequence>
<evidence type="ECO:0000256" key="1">
    <source>
        <dbReference type="ARBA" id="ARBA00004496"/>
    </source>
</evidence>
<dbReference type="PANTHER" id="PTHR14344:SF3">
    <property type="entry name" value="WD REPEAT-CONTAINING PROTEIN 6"/>
    <property type="match status" value="1"/>
</dbReference>
<accession>A0ABD2B524</accession>
<dbReference type="InterPro" id="IPR051973">
    <property type="entry name" value="tRNA_Anticodon_Mtase-Reg"/>
</dbReference>
<dbReference type="Pfam" id="PF00400">
    <property type="entry name" value="WD40"/>
    <property type="match status" value="2"/>
</dbReference>
<evidence type="ECO:0000256" key="7">
    <source>
        <dbReference type="ARBA" id="ARBA00040154"/>
    </source>
</evidence>
<dbReference type="SMART" id="SM00320">
    <property type="entry name" value="WD40"/>
    <property type="match status" value="7"/>
</dbReference>
<dbReference type="EMBL" id="JAYRBN010000100">
    <property type="protein sequence ID" value="KAL2727819.1"/>
    <property type="molecule type" value="Genomic_DNA"/>
</dbReference>
<proteinExistence type="inferred from homology"/>
<dbReference type="Gene3D" id="2.130.10.10">
    <property type="entry name" value="YVTN repeat-like/Quinoprotein amine dehydrogenase"/>
    <property type="match status" value="3"/>
</dbReference>
<evidence type="ECO:0000256" key="2">
    <source>
        <dbReference type="ARBA" id="ARBA00022490"/>
    </source>
</evidence>
<reference evidence="9 10" key="1">
    <citation type="journal article" date="2024" name="Ann. Entomol. Soc. Am.">
        <title>Genomic analyses of the southern and eastern yellowjacket wasps (Hymenoptera: Vespidae) reveal evolutionary signatures of social life.</title>
        <authorList>
            <person name="Catto M.A."/>
            <person name="Caine P.B."/>
            <person name="Orr S.E."/>
            <person name="Hunt B.G."/>
            <person name="Goodisman M.A.D."/>
        </authorList>
    </citation>
    <scope>NUCLEOTIDE SEQUENCE [LARGE SCALE GENOMIC DNA]</scope>
    <source>
        <strain evidence="9">232</strain>
        <tissue evidence="9">Head and thorax</tissue>
    </source>
</reference>
<keyword evidence="4" id="KW-0819">tRNA processing</keyword>
<keyword evidence="10" id="KW-1185">Reference proteome</keyword>